<evidence type="ECO:0000313" key="6">
    <source>
        <dbReference type="Proteomes" id="UP000829291"/>
    </source>
</evidence>
<proteinExistence type="inferred from homology"/>
<evidence type="ECO:0000313" key="7">
    <source>
        <dbReference type="RefSeq" id="XP_046596598.1"/>
    </source>
</evidence>
<dbReference type="InterPro" id="IPR000172">
    <property type="entry name" value="GMC_OxRdtase_N"/>
</dbReference>
<dbReference type="Gene3D" id="3.30.560.10">
    <property type="entry name" value="Glucose Oxidase, domain 3"/>
    <property type="match status" value="1"/>
</dbReference>
<feature type="domain" description="Glucose-methanol-choline oxidoreductase N-terminal" evidence="5">
    <location>
        <begin position="148"/>
        <end position="171"/>
    </location>
</feature>
<evidence type="ECO:0000256" key="2">
    <source>
        <dbReference type="RuleBase" id="RU003968"/>
    </source>
</evidence>
<dbReference type="Gene3D" id="3.50.50.60">
    <property type="entry name" value="FAD/NAD(P)-binding domain"/>
    <property type="match status" value="1"/>
</dbReference>
<evidence type="ECO:0000256" key="1">
    <source>
        <dbReference type="ARBA" id="ARBA00010790"/>
    </source>
</evidence>
<dbReference type="GeneID" id="124294619"/>
<keyword evidence="4" id="KW-1133">Transmembrane helix</keyword>
<evidence type="ECO:0000256" key="3">
    <source>
        <dbReference type="SAM" id="MobiDB-lite"/>
    </source>
</evidence>
<feature type="transmembrane region" description="Helical" evidence="4">
    <location>
        <begin position="20"/>
        <end position="46"/>
    </location>
</feature>
<keyword evidence="6" id="KW-1185">Reference proteome</keyword>
<name>A0ABM3G8K2_NEOLC</name>
<evidence type="ECO:0000259" key="5">
    <source>
        <dbReference type="PROSITE" id="PS00623"/>
    </source>
</evidence>
<dbReference type="RefSeq" id="XP_046596598.1">
    <property type="nucleotide sequence ID" value="XM_046740642.1"/>
</dbReference>
<dbReference type="Pfam" id="PF00732">
    <property type="entry name" value="GMC_oxred_N"/>
    <property type="match status" value="1"/>
</dbReference>
<dbReference type="PROSITE" id="PS00623">
    <property type="entry name" value="GMC_OXRED_1"/>
    <property type="match status" value="1"/>
</dbReference>
<dbReference type="SUPFAM" id="SSF51905">
    <property type="entry name" value="FAD/NAD(P)-binding domain"/>
    <property type="match status" value="1"/>
</dbReference>
<protein>
    <submittedName>
        <fullName evidence="7">Glucose dehydrogenase [FAD, quinone]-like</fullName>
    </submittedName>
</protein>
<comment type="similarity">
    <text evidence="1 2">Belongs to the GMC oxidoreductase family.</text>
</comment>
<feature type="region of interest" description="Disordered" evidence="3">
    <location>
        <begin position="201"/>
        <end position="225"/>
    </location>
</feature>
<keyword evidence="2" id="KW-0285">Flavoprotein</keyword>
<keyword evidence="2" id="KW-0274">FAD</keyword>
<dbReference type="Proteomes" id="UP000829291">
    <property type="component" value="Chromosome 5"/>
</dbReference>
<accession>A0ABM3G8K2</accession>
<dbReference type="InterPro" id="IPR036188">
    <property type="entry name" value="FAD/NAD-bd_sf"/>
</dbReference>
<evidence type="ECO:0000256" key="4">
    <source>
        <dbReference type="SAM" id="Phobius"/>
    </source>
</evidence>
<keyword evidence="4" id="KW-0472">Membrane</keyword>
<keyword evidence="4" id="KW-0812">Transmembrane</keyword>
<organism evidence="6 7">
    <name type="scientific">Neodiprion lecontei</name>
    <name type="common">Redheaded pine sawfly</name>
    <dbReference type="NCBI Taxonomy" id="441921"/>
    <lineage>
        <taxon>Eukaryota</taxon>
        <taxon>Metazoa</taxon>
        <taxon>Ecdysozoa</taxon>
        <taxon>Arthropoda</taxon>
        <taxon>Hexapoda</taxon>
        <taxon>Insecta</taxon>
        <taxon>Pterygota</taxon>
        <taxon>Neoptera</taxon>
        <taxon>Endopterygota</taxon>
        <taxon>Hymenoptera</taxon>
        <taxon>Tenthredinoidea</taxon>
        <taxon>Diprionidae</taxon>
        <taxon>Diprioninae</taxon>
        <taxon>Neodiprion</taxon>
    </lineage>
</organism>
<dbReference type="PANTHER" id="PTHR11552">
    <property type="entry name" value="GLUCOSE-METHANOL-CHOLINE GMC OXIDOREDUCTASE"/>
    <property type="match status" value="1"/>
</dbReference>
<reference evidence="7" key="1">
    <citation type="submission" date="2025-08" db="UniProtKB">
        <authorList>
            <consortium name="RefSeq"/>
        </authorList>
    </citation>
    <scope>IDENTIFICATION</scope>
    <source>
        <tissue evidence="7">Thorax and Abdomen</tissue>
    </source>
</reference>
<dbReference type="PANTHER" id="PTHR11552:SF186">
    <property type="entry name" value="GLUCOSE-METHANOL-CHOLINE OXIDOREDUCTASE N-TERMINAL DOMAIN-CONTAINING PROTEIN"/>
    <property type="match status" value="1"/>
</dbReference>
<dbReference type="InterPro" id="IPR012132">
    <property type="entry name" value="GMC_OxRdtase"/>
</dbReference>
<gene>
    <name evidence="7" type="primary">LOC124294619</name>
</gene>
<sequence>MNIVPDRNTPVPQLIVQWVYTGIGLTLSTGATVGFIALFELLILLLRPDIVDKVNRVRIVPTEELPCQYDFVIIGGGSAEAVLDNRLTENTNWTILLLEAGGDEPIISAVPALSYGLLNTGLDWQFKSEPSSTYCKGMVNNQCPMYTGKVLGGTSSINTLLYVRGNRRDYDNWRDAGNPGWGYDDVLPYFEKAENMTIPGLRESPYHGTSGPLTVENPSYKHPIK</sequence>